<accession>A0ABY6IPD2</accession>
<comment type="similarity">
    <text evidence="1">Belongs to the metallo-dependent hydrolases superfamily.</text>
</comment>
<feature type="domain" description="Amidohydrolase-related" evidence="2">
    <location>
        <begin position="3"/>
        <end position="276"/>
    </location>
</feature>
<dbReference type="InterPro" id="IPR032466">
    <property type="entry name" value="Metal_Hydrolase"/>
</dbReference>
<evidence type="ECO:0000313" key="3">
    <source>
        <dbReference type="EMBL" id="UYQ71085.1"/>
    </source>
</evidence>
<gene>
    <name evidence="3" type="ORF">OF122_13590</name>
</gene>
<dbReference type="InterPro" id="IPR052350">
    <property type="entry name" value="Metallo-dep_Lactonases"/>
</dbReference>
<dbReference type="EMBL" id="CP107716">
    <property type="protein sequence ID" value="UYQ71085.1"/>
    <property type="molecule type" value="Genomic_DNA"/>
</dbReference>
<dbReference type="SUPFAM" id="SSF51556">
    <property type="entry name" value="Metallo-dependent hydrolases"/>
    <property type="match status" value="1"/>
</dbReference>
<dbReference type="Gene3D" id="3.20.20.140">
    <property type="entry name" value="Metal-dependent hydrolases"/>
    <property type="match status" value="1"/>
</dbReference>
<name>A0ABY6IPD2_9HYPH</name>
<dbReference type="RefSeq" id="WP_264224747.1">
    <property type="nucleotide sequence ID" value="NZ_CP107716.1"/>
</dbReference>
<keyword evidence="4" id="KW-1185">Reference proteome</keyword>
<evidence type="ECO:0000313" key="4">
    <source>
        <dbReference type="Proteomes" id="UP001163882"/>
    </source>
</evidence>
<organism evidence="3 4">
    <name type="scientific">Pelagibacterium flavum</name>
    <dbReference type="NCBI Taxonomy" id="2984530"/>
    <lineage>
        <taxon>Bacteria</taxon>
        <taxon>Pseudomonadati</taxon>
        <taxon>Pseudomonadota</taxon>
        <taxon>Alphaproteobacteria</taxon>
        <taxon>Hyphomicrobiales</taxon>
        <taxon>Devosiaceae</taxon>
        <taxon>Pelagibacterium</taxon>
    </lineage>
</organism>
<dbReference type="Pfam" id="PF04909">
    <property type="entry name" value="Amidohydro_2"/>
    <property type="match status" value="1"/>
</dbReference>
<proteinExistence type="inferred from homology"/>
<reference evidence="3" key="1">
    <citation type="submission" date="2022-10" db="EMBL/GenBank/DDBJ databases">
        <title>YIM 151497 complete genome.</title>
        <authorList>
            <person name="Chen X."/>
        </authorList>
    </citation>
    <scope>NUCLEOTIDE SEQUENCE</scope>
    <source>
        <strain evidence="3">YIM 151497</strain>
    </source>
</reference>
<evidence type="ECO:0000256" key="1">
    <source>
        <dbReference type="ARBA" id="ARBA00038310"/>
    </source>
</evidence>
<dbReference type="Proteomes" id="UP001163882">
    <property type="component" value="Chromosome"/>
</dbReference>
<dbReference type="InterPro" id="IPR006680">
    <property type="entry name" value="Amidohydro-rel"/>
</dbReference>
<protein>
    <submittedName>
        <fullName evidence="3">Amidohydrolase family protein</fullName>
    </submittedName>
</protein>
<dbReference type="PANTHER" id="PTHR43569:SF2">
    <property type="entry name" value="AMIDOHYDROLASE-RELATED DOMAIN-CONTAINING PROTEIN"/>
    <property type="match status" value="1"/>
</dbReference>
<evidence type="ECO:0000259" key="2">
    <source>
        <dbReference type="Pfam" id="PF04909"/>
    </source>
</evidence>
<sequence length="280" mass="31545">MRIDAHQHFWTYSKDAADYGWMGQEMDVLHRDFGPAELAPLLAEIGFSGSVAVQARESEAENDALLAHADRSDLVKAVVGWLDLCDPAVETRIAHYAGRDVFKGVRMLIHDHTDPDFANSDPHRRGVALLEKYGLSYDLLLKPPHLPSATALVDALPETRFVIDHIAKPRLADGWDEEWAQGMAAIAQRQNVWCKLSGMVTEADWTHWRDAPYTRYLDFVLEHFGARRLMIGSDWPVALCATDYTAAMGIVIEWANTLSPQEADFILGRTCQSFYRIDHP</sequence>
<dbReference type="PANTHER" id="PTHR43569">
    <property type="entry name" value="AMIDOHYDROLASE"/>
    <property type="match status" value="1"/>
</dbReference>